<evidence type="ECO:0000256" key="2">
    <source>
        <dbReference type="ARBA" id="ARBA00022723"/>
    </source>
</evidence>
<dbReference type="Gene3D" id="3.30.160.60">
    <property type="entry name" value="Classic Zinc Finger"/>
    <property type="match status" value="1"/>
</dbReference>
<evidence type="ECO:0000256" key="3">
    <source>
        <dbReference type="ARBA" id="ARBA00022771"/>
    </source>
</evidence>
<evidence type="ECO:0000259" key="8">
    <source>
        <dbReference type="PROSITE" id="PS50157"/>
    </source>
</evidence>
<gene>
    <name evidence="10" type="ORF">K469DRAFT_686917</name>
</gene>
<evidence type="ECO:0000256" key="4">
    <source>
        <dbReference type="ARBA" id="ARBA00022833"/>
    </source>
</evidence>
<dbReference type="PROSITE" id="PS00028">
    <property type="entry name" value="ZINC_FINGER_C2H2_1"/>
    <property type="match status" value="1"/>
</dbReference>
<dbReference type="PROSITE" id="PS50808">
    <property type="entry name" value="ZF_BED"/>
    <property type="match status" value="1"/>
</dbReference>
<proteinExistence type="predicted"/>
<dbReference type="EMBL" id="ML994629">
    <property type="protein sequence ID" value="KAF2186523.1"/>
    <property type="molecule type" value="Genomic_DNA"/>
</dbReference>
<dbReference type="InterPro" id="IPR013087">
    <property type="entry name" value="Znf_C2H2_type"/>
</dbReference>
<feature type="domain" description="C2H2-type" evidence="8">
    <location>
        <begin position="42"/>
        <end position="65"/>
    </location>
</feature>
<accession>A0A6A6E5U3</accession>
<evidence type="ECO:0000256" key="6">
    <source>
        <dbReference type="PROSITE-ProRule" id="PRU00042"/>
    </source>
</evidence>
<comment type="subcellular location">
    <subcellularLocation>
        <location evidence="1">Nucleus</location>
    </subcellularLocation>
</comment>
<feature type="region of interest" description="Disordered" evidence="7">
    <location>
        <begin position="114"/>
        <end position="139"/>
    </location>
</feature>
<reference evidence="10" key="1">
    <citation type="journal article" date="2020" name="Stud. Mycol.">
        <title>101 Dothideomycetes genomes: a test case for predicting lifestyles and emergence of pathogens.</title>
        <authorList>
            <person name="Haridas S."/>
            <person name="Albert R."/>
            <person name="Binder M."/>
            <person name="Bloem J."/>
            <person name="Labutti K."/>
            <person name="Salamov A."/>
            <person name="Andreopoulos B."/>
            <person name="Baker S."/>
            <person name="Barry K."/>
            <person name="Bills G."/>
            <person name="Bluhm B."/>
            <person name="Cannon C."/>
            <person name="Castanera R."/>
            <person name="Culley D."/>
            <person name="Daum C."/>
            <person name="Ezra D."/>
            <person name="Gonzalez J."/>
            <person name="Henrissat B."/>
            <person name="Kuo A."/>
            <person name="Liang C."/>
            <person name="Lipzen A."/>
            <person name="Lutzoni F."/>
            <person name="Magnuson J."/>
            <person name="Mondo S."/>
            <person name="Nolan M."/>
            <person name="Ohm R."/>
            <person name="Pangilinan J."/>
            <person name="Park H.-J."/>
            <person name="Ramirez L."/>
            <person name="Alfaro M."/>
            <person name="Sun H."/>
            <person name="Tritt A."/>
            <person name="Yoshinaga Y."/>
            <person name="Zwiers L.-H."/>
            <person name="Turgeon B."/>
            <person name="Goodwin S."/>
            <person name="Spatafora J."/>
            <person name="Crous P."/>
            <person name="Grigoriev I."/>
        </authorList>
    </citation>
    <scope>NUCLEOTIDE SEQUENCE</scope>
    <source>
        <strain evidence="10">CBS 207.26</strain>
    </source>
</reference>
<feature type="compositionally biased region" description="Low complexity" evidence="7">
    <location>
        <begin position="254"/>
        <end position="266"/>
    </location>
</feature>
<dbReference type="OrthoDB" id="1306014at2759"/>
<evidence type="ECO:0000256" key="7">
    <source>
        <dbReference type="SAM" id="MobiDB-lite"/>
    </source>
</evidence>
<organism evidence="10 11">
    <name type="scientific">Zopfia rhizophila CBS 207.26</name>
    <dbReference type="NCBI Taxonomy" id="1314779"/>
    <lineage>
        <taxon>Eukaryota</taxon>
        <taxon>Fungi</taxon>
        <taxon>Dikarya</taxon>
        <taxon>Ascomycota</taxon>
        <taxon>Pezizomycotina</taxon>
        <taxon>Dothideomycetes</taxon>
        <taxon>Dothideomycetes incertae sedis</taxon>
        <taxon>Zopfiaceae</taxon>
        <taxon>Zopfia</taxon>
    </lineage>
</organism>
<dbReference type="PANTHER" id="PTHR23215:SF0">
    <property type="entry name" value="BUB3-INTERACTING AND GLEBS MOTIF-CONTAINING PROTEIN ZNF207"/>
    <property type="match status" value="1"/>
</dbReference>
<dbReference type="PROSITE" id="PS50157">
    <property type="entry name" value="ZINC_FINGER_C2H2_2"/>
    <property type="match status" value="1"/>
</dbReference>
<evidence type="ECO:0000256" key="5">
    <source>
        <dbReference type="ARBA" id="ARBA00023242"/>
    </source>
</evidence>
<dbReference type="FunFam" id="3.30.160.60:FF:000354">
    <property type="entry name" value="C2H2 finger domain-containing protein"/>
    <property type="match status" value="1"/>
</dbReference>
<name>A0A6A6E5U3_9PEZI</name>
<feature type="domain" description="BED-type" evidence="9">
    <location>
        <begin position="13"/>
        <end position="72"/>
    </location>
</feature>
<keyword evidence="11" id="KW-1185">Reference proteome</keyword>
<dbReference type="GO" id="GO:0003677">
    <property type="term" value="F:DNA binding"/>
    <property type="evidence" value="ECO:0007669"/>
    <property type="project" value="InterPro"/>
</dbReference>
<protein>
    <recommendedName>
        <fullName evidence="12">C2H2-type domain-containing protein</fullName>
    </recommendedName>
</protein>
<dbReference type="AlphaFoldDB" id="A0A6A6E5U3"/>
<evidence type="ECO:0000259" key="9">
    <source>
        <dbReference type="PROSITE" id="PS50808"/>
    </source>
</evidence>
<keyword evidence="5" id="KW-0539">Nucleus</keyword>
<keyword evidence="3 6" id="KW-0863">Zinc-finger</keyword>
<evidence type="ECO:0000313" key="10">
    <source>
        <dbReference type="EMBL" id="KAF2186523.1"/>
    </source>
</evidence>
<keyword evidence="2" id="KW-0479">Metal-binding</keyword>
<keyword evidence="4" id="KW-0862">Zinc</keyword>
<dbReference type="GO" id="GO:0005634">
    <property type="term" value="C:nucleus"/>
    <property type="evidence" value="ECO:0007669"/>
    <property type="project" value="UniProtKB-SubCell"/>
</dbReference>
<feature type="region of interest" description="Disordered" evidence="7">
    <location>
        <begin position="153"/>
        <end position="329"/>
    </location>
</feature>
<dbReference type="GO" id="GO:0008270">
    <property type="term" value="F:zinc ion binding"/>
    <property type="evidence" value="ECO:0007669"/>
    <property type="project" value="UniProtKB-KW"/>
</dbReference>
<dbReference type="InterPro" id="IPR003656">
    <property type="entry name" value="Znf_BED"/>
</dbReference>
<feature type="compositionally biased region" description="Polar residues" evidence="7">
    <location>
        <begin position="306"/>
        <end position="316"/>
    </location>
</feature>
<dbReference type="PANTHER" id="PTHR23215">
    <property type="entry name" value="ZINC FINGER PROTEIN 207"/>
    <property type="match status" value="1"/>
</dbReference>
<dbReference type="Proteomes" id="UP000800200">
    <property type="component" value="Unassembled WGS sequence"/>
</dbReference>
<feature type="compositionally biased region" description="Low complexity" evidence="7">
    <location>
        <begin position="210"/>
        <end position="239"/>
    </location>
</feature>
<evidence type="ECO:0000256" key="1">
    <source>
        <dbReference type="ARBA" id="ARBA00004123"/>
    </source>
</evidence>
<sequence>MTKKKRQWPDLQQKLERPWCYYCERDFDDLKILIQHQKAKHFKCERCYRRLNTAGGLSVHMNQVHKETLQAVENANPGRQSLDIEIFGMEGIPQEVIDQHNQIVTQQHFHEQAERAAATGNPQQGFYAGNEGRVSKRPKIVESKEDIKARLASFKHQKLNGGSTGSGDVTPVGTGQQSPTNPQNSASFQAEGSPAFPPGMQGSPPPPAAQPFGQQPAQFGQAPGYGPPQGGFAPAQQFPPNGPPYQGQYSGAIQQFGGSFQFGQNNGPPPSRTPPVNGTLPPRPANVIAPQGLPQRPQFGALAPSQFPTPQQSRAGQNGPAYGQVPSGNELSNDVISASVDELISDAKGAATAILTADAAAEKKAKKDKNIKLVYFDESVSPEEKLAQKARYAFTPEQRNDVVLDIPMGGAVTSTVST</sequence>
<evidence type="ECO:0000313" key="11">
    <source>
        <dbReference type="Proteomes" id="UP000800200"/>
    </source>
</evidence>
<evidence type="ECO:0008006" key="12">
    <source>
        <dbReference type="Google" id="ProtNLM"/>
    </source>
</evidence>
<feature type="compositionally biased region" description="Polar residues" evidence="7">
    <location>
        <begin position="173"/>
        <end position="190"/>
    </location>
</feature>
<dbReference type="CDD" id="cd20908">
    <property type="entry name" value="SUF4-like"/>
    <property type="match status" value="1"/>
</dbReference>